<dbReference type="PATRIC" id="fig|861299.3.peg.3959"/>
<dbReference type="eggNOG" id="COG5587">
    <property type="taxonomic scope" value="Bacteria"/>
</dbReference>
<dbReference type="STRING" id="861299.J421_3902"/>
<dbReference type="InterPro" id="IPR012808">
    <property type="entry name" value="CHP02453"/>
</dbReference>
<dbReference type="Proteomes" id="UP000019151">
    <property type="component" value="Chromosome"/>
</dbReference>
<dbReference type="AlphaFoldDB" id="W0RK13"/>
<dbReference type="NCBIfam" id="TIGR02453">
    <property type="entry name" value="TIGR02453 family protein"/>
    <property type="match status" value="1"/>
</dbReference>
<keyword evidence="2" id="KW-1185">Reference proteome</keyword>
<dbReference type="Pfam" id="PF09365">
    <property type="entry name" value="DUF2461"/>
    <property type="match status" value="1"/>
</dbReference>
<dbReference type="PANTHER" id="PTHR36452">
    <property type="entry name" value="CHROMOSOME 12, WHOLE GENOME SHOTGUN SEQUENCE"/>
    <property type="match status" value="1"/>
</dbReference>
<evidence type="ECO:0000313" key="2">
    <source>
        <dbReference type="Proteomes" id="UP000019151"/>
    </source>
</evidence>
<dbReference type="InterPro" id="IPR015996">
    <property type="entry name" value="UCP028451"/>
</dbReference>
<dbReference type="KEGG" id="gba:J421_3902"/>
<proteinExistence type="predicted"/>
<reference evidence="1 2" key="1">
    <citation type="journal article" date="2014" name="Genome Announc.">
        <title>Genome Sequence and Methylome of Soil Bacterium Gemmatirosa kalamazoonensis KBS708T, a Member of the Rarely Cultivated Gemmatimonadetes Phylum.</title>
        <authorList>
            <person name="Debruyn J.M."/>
            <person name="Radosevich M."/>
            <person name="Wommack K.E."/>
            <person name="Polson S.W."/>
            <person name="Hauser L.J."/>
            <person name="Fawaz M.N."/>
            <person name="Korlach J."/>
            <person name="Tsai Y.C."/>
        </authorList>
    </citation>
    <scope>NUCLEOTIDE SEQUENCE [LARGE SCALE GENOMIC DNA]</scope>
    <source>
        <strain evidence="1 2">KBS708</strain>
    </source>
</reference>
<protein>
    <recommendedName>
        <fullName evidence="3">TIGR02453 family protein</fullName>
    </recommendedName>
</protein>
<dbReference type="HOGENOM" id="CLU_036742_2_0_0"/>
<name>W0RK13_9BACT</name>
<dbReference type="PANTHER" id="PTHR36452:SF1">
    <property type="entry name" value="DUF2461 DOMAIN-CONTAINING PROTEIN"/>
    <property type="match status" value="1"/>
</dbReference>
<organism evidence="1 2">
    <name type="scientific">Gemmatirosa kalamazoonensis</name>
    <dbReference type="NCBI Taxonomy" id="861299"/>
    <lineage>
        <taxon>Bacteria</taxon>
        <taxon>Pseudomonadati</taxon>
        <taxon>Gemmatimonadota</taxon>
        <taxon>Gemmatimonadia</taxon>
        <taxon>Gemmatimonadales</taxon>
        <taxon>Gemmatimonadaceae</taxon>
        <taxon>Gemmatirosa</taxon>
    </lineage>
</organism>
<dbReference type="EMBL" id="CP007128">
    <property type="protein sequence ID" value="AHG91439.1"/>
    <property type="molecule type" value="Genomic_DNA"/>
</dbReference>
<dbReference type="InParanoid" id="W0RK13"/>
<dbReference type="RefSeq" id="WP_025412887.1">
    <property type="nucleotide sequence ID" value="NZ_CP007128.1"/>
</dbReference>
<dbReference type="PIRSF" id="PIRSF028451">
    <property type="entry name" value="UCP028451"/>
    <property type="match status" value="1"/>
</dbReference>
<sequence length="245" mass="27954">MTFTGFTSRAFTFLRGLAKHNEKPWFEAHRDSYENDLRAPMIALVDEMDARFGEFAPEMVGDRRRSVFRIHRDVRFSKDKRPYKTNAACWFFHRDVSRARQGERAGESSAAVHGGAGLYFQLAPADCWVGGGLWMPPRPALNMIREALAADHRGFERIVRAPAFAERFGALDAESLLTRTPRGYDADHPAAEWLRYQSFTAGRKMRDAETLGASLPETLEADYRLLLPLVRWLNAALHLQAARRR</sequence>
<accession>W0RK13</accession>
<evidence type="ECO:0008006" key="3">
    <source>
        <dbReference type="Google" id="ProtNLM"/>
    </source>
</evidence>
<dbReference type="OrthoDB" id="9794241at2"/>
<evidence type="ECO:0000313" key="1">
    <source>
        <dbReference type="EMBL" id="AHG91439.1"/>
    </source>
</evidence>
<gene>
    <name evidence="1" type="ORF">J421_3902</name>
</gene>